<comment type="caution">
    <text evidence="1">The sequence shown here is derived from an EMBL/GenBank/DDBJ whole genome shotgun (WGS) entry which is preliminary data.</text>
</comment>
<evidence type="ECO:0000313" key="2">
    <source>
        <dbReference type="Proteomes" id="UP001500954"/>
    </source>
</evidence>
<keyword evidence="2" id="KW-1185">Reference proteome</keyword>
<proteinExistence type="predicted"/>
<dbReference type="Proteomes" id="UP001500954">
    <property type="component" value="Unassembled WGS sequence"/>
</dbReference>
<organism evidence="1 2">
    <name type="scientific">Snuella lapsa</name>
    <dbReference type="NCBI Taxonomy" id="870481"/>
    <lineage>
        <taxon>Bacteria</taxon>
        <taxon>Pseudomonadati</taxon>
        <taxon>Bacteroidota</taxon>
        <taxon>Flavobacteriia</taxon>
        <taxon>Flavobacteriales</taxon>
        <taxon>Flavobacteriaceae</taxon>
        <taxon>Snuella</taxon>
    </lineage>
</organism>
<name>A0ABP6WSX5_9FLAO</name>
<sequence length="106" mass="12372">MNYIEEELKFEIVLVDKNHADVNVFVDSVTNRLGYTNFNLNFIGQKDYKSIGFEFSFPYGSNSISKKNIIMVTNLAYGLSPFLDEFHKKRYTLNKTNPNDHGYQYP</sequence>
<evidence type="ECO:0000313" key="1">
    <source>
        <dbReference type="EMBL" id="GAA3556211.1"/>
    </source>
</evidence>
<accession>A0ABP6WSX5</accession>
<reference evidence="2" key="1">
    <citation type="journal article" date="2019" name="Int. J. Syst. Evol. Microbiol.">
        <title>The Global Catalogue of Microorganisms (GCM) 10K type strain sequencing project: providing services to taxonomists for standard genome sequencing and annotation.</title>
        <authorList>
            <consortium name="The Broad Institute Genomics Platform"/>
            <consortium name="The Broad Institute Genome Sequencing Center for Infectious Disease"/>
            <person name="Wu L."/>
            <person name="Ma J."/>
        </authorList>
    </citation>
    <scope>NUCLEOTIDE SEQUENCE [LARGE SCALE GENOMIC DNA]</scope>
    <source>
        <strain evidence="2">JCM 17111</strain>
    </source>
</reference>
<gene>
    <name evidence="1" type="ORF">GCM10022395_04480</name>
</gene>
<protein>
    <submittedName>
        <fullName evidence="1">Uncharacterized protein</fullName>
    </submittedName>
</protein>
<dbReference type="EMBL" id="BAABCY010000015">
    <property type="protein sequence ID" value="GAA3556211.1"/>
    <property type="molecule type" value="Genomic_DNA"/>
</dbReference>